<dbReference type="AlphaFoldDB" id="A0AAD7JMQ7"/>
<comment type="caution">
    <text evidence="3">The sequence shown here is derived from an EMBL/GenBank/DDBJ whole genome shotgun (WGS) entry which is preliminary data.</text>
</comment>
<organism evidence="3 4">
    <name type="scientific">Mycena maculata</name>
    <dbReference type="NCBI Taxonomy" id="230809"/>
    <lineage>
        <taxon>Eukaryota</taxon>
        <taxon>Fungi</taxon>
        <taxon>Dikarya</taxon>
        <taxon>Basidiomycota</taxon>
        <taxon>Agaricomycotina</taxon>
        <taxon>Agaricomycetes</taxon>
        <taxon>Agaricomycetidae</taxon>
        <taxon>Agaricales</taxon>
        <taxon>Marasmiineae</taxon>
        <taxon>Mycenaceae</taxon>
        <taxon>Mycena</taxon>
    </lineage>
</organism>
<evidence type="ECO:0000256" key="1">
    <source>
        <dbReference type="SAM" id="MobiDB-lite"/>
    </source>
</evidence>
<evidence type="ECO:0000313" key="4">
    <source>
        <dbReference type="Proteomes" id="UP001215280"/>
    </source>
</evidence>
<dbReference type="Proteomes" id="UP001215280">
    <property type="component" value="Unassembled WGS sequence"/>
</dbReference>
<protein>
    <recommendedName>
        <fullName evidence="2">Bacteriophage T5 Orf172 DNA-binding domain-containing protein</fullName>
    </recommendedName>
</protein>
<feature type="region of interest" description="Disordered" evidence="1">
    <location>
        <begin position="1"/>
        <end position="21"/>
    </location>
</feature>
<keyword evidence="4" id="KW-1185">Reference proteome</keyword>
<proteinExistence type="predicted"/>
<dbReference type="EMBL" id="JARJLG010000032">
    <property type="protein sequence ID" value="KAJ7766539.1"/>
    <property type="molecule type" value="Genomic_DNA"/>
</dbReference>
<dbReference type="InterPro" id="IPR018306">
    <property type="entry name" value="Phage_T5_Orf172_DNA-bd"/>
</dbReference>
<evidence type="ECO:0000313" key="3">
    <source>
        <dbReference type="EMBL" id="KAJ7766539.1"/>
    </source>
</evidence>
<feature type="domain" description="Bacteriophage T5 Orf172 DNA-binding" evidence="2">
    <location>
        <begin position="91"/>
        <end position="164"/>
    </location>
</feature>
<feature type="compositionally biased region" description="Polar residues" evidence="1">
    <location>
        <begin position="1"/>
        <end position="19"/>
    </location>
</feature>
<reference evidence="3" key="1">
    <citation type="submission" date="2023-03" db="EMBL/GenBank/DDBJ databases">
        <title>Massive genome expansion in bonnet fungi (Mycena s.s.) driven by repeated elements and novel gene families across ecological guilds.</title>
        <authorList>
            <consortium name="Lawrence Berkeley National Laboratory"/>
            <person name="Harder C.B."/>
            <person name="Miyauchi S."/>
            <person name="Viragh M."/>
            <person name="Kuo A."/>
            <person name="Thoen E."/>
            <person name="Andreopoulos B."/>
            <person name="Lu D."/>
            <person name="Skrede I."/>
            <person name="Drula E."/>
            <person name="Henrissat B."/>
            <person name="Morin E."/>
            <person name="Kohler A."/>
            <person name="Barry K."/>
            <person name="LaButti K."/>
            <person name="Morin E."/>
            <person name="Salamov A."/>
            <person name="Lipzen A."/>
            <person name="Mereny Z."/>
            <person name="Hegedus B."/>
            <person name="Baldrian P."/>
            <person name="Stursova M."/>
            <person name="Weitz H."/>
            <person name="Taylor A."/>
            <person name="Grigoriev I.V."/>
            <person name="Nagy L.G."/>
            <person name="Martin F."/>
            <person name="Kauserud H."/>
        </authorList>
    </citation>
    <scope>NUCLEOTIDE SEQUENCE</scope>
    <source>
        <strain evidence="3">CBHHK188m</strain>
    </source>
</reference>
<sequence>MSKLTPGSLSRSQNTTTYPTAMPFHPQYDEAIRQAILYLLRVYTRADPIGAAESYLAIQPYIPKPGWVYVQARVNWTFFFNIPTFPPGQDVCYIDFKIGECANVPARREGYERECVGEEILWAFCYPTTDCRLLERLVHNTLRARGAKRTPYPCYGCGVRHREHYGERASGGFCGVRQIIEYWLWRRGKVPIFVPLYND</sequence>
<evidence type="ECO:0000259" key="2">
    <source>
        <dbReference type="Pfam" id="PF10544"/>
    </source>
</evidence>
<name>A0AAD7JMQ7_9AGAR</name>
<dbReference type="Pfam" id="PF10544">
    <property type="entry name" value="T5orf172"/>
    <property type="match status" value="1"/>
</dbReference>
<accession>A0AAD7JMQ7</accession>
<gene>
    <name evidence="3" type="ORF">DFH07DRAFT_769801</name>
</gene>